<evidence type="ECO:0000313" key="2">
    <source>
        <dbReference type="Proteomes" id="UP000642571"/>
    </source>
</evidence>
<organism evidence="1 2">
    <name type="scientific">Pontibacillus salipaludis</name>
    <dbReference type="NCBI Taxonomy" id="1697394"/>
    <lineage>
        <taxon>Bacteria</taxon>
        <taxon>Bacillati</taxon>
        <taxon>Bacillota</taxon>
        <taxon>Bacilli</taxon>
        <taxon>Bacillales</taxon>
        <taxon>Bacillaceae</taxon>
        <taxon>Pontibacillus</taxon>
    </lineage>
</organism>
<reference evidence="2" key="1">
    <citation type="journal article" date="2019" name="Int. J. Syst. Evol. Microbiol.">
        <title>The Global Catalogue of Microorganisms (GCM) 10K type strain sequencing project: providing services to taxonomists for standard genome sequencing and annotation.</title>
        <authorList>
            <consortium name="The Broad Institute Genomics Platform"/>
            <consortium name="The Broad Institute Genome Sequencing Center for Infectious Disease"/>
            <person name="Wu L."/>
            <person name="Ma J."/>
        </authorList>
    </citation>
    <scope>NUCLEOTIDE SEQUENCE [LARGE SCALE GENOMIC DNA]</scope>
    <source>
        <strain evidence="2">CGMCC 1.15353</strain>
    </source>
</reference>
<keyword evidence="2" id="KW-1185">Reference proteome</keyword>
<dbReference type="EMBL" id="BMIN01000020">
    <property type="protein sequence ID" value="GGD24579.1"/>
    <property type="molecule type" value="Genomic_DNA"/>
</dbReference>
<name>A0ABQ1QF22_9BACI</name>
<comment type="caution">
    <text evidence="1">The sequence shown here is derived from an EMBL/GenBank/DDBJ whole genome shotgun (WGS) entry which is preliminary data.</text>
</comment>
<dbReference type="Proteomes" id="UP000642571">
    <property type="component" value="Unassembled WGS sequence"/>
</dbReference>
<protein>
    <recommendedName>
        <fullName evidence="3">DUF4367 domain-containing protein</fullName>
    </recommendedName>
</protein>
<gene>
    <name evidence="1" type="ORF">GCM10011389_35480</name>
</gene>
<proteinExistence type="predicted"/>
<evidence type="ECO:0000313" key="1">
    <source>
        <dbReference type="EMBL" id="GGD24579.1"/>
    </source>
</evidence>
<sequence>MIKVSQGSALILCLLFFIILSWVGLIRAEDMIVPEGSFSQETVAFPEAITYVDTVKELENTVGSSVSTFNVLPDSFERISMGYKKVDEGSFLTRQTFIRYPNGKMTFEQGPKFSKKEVISSQSTDMTELVLNGQVFHMNMEQEKADYVVWENGANVYAVSTNESFSIEEWKILLSSLQ</sequence>
<evidence type="ECO:0008006" key="3">
    <source>
        <dbReference type="Google" id="ProtNLM"/>
    </source>
</evidence>
<dbReference type="RefSeq" id="WP_188655710.1">
    <property type="nucleotide sequence ID" value="NZ_BMIN01000020.1"/>
</dbReference>
<accession>A0ABQ1QF22</accession>